<evidence type="ECO:0000313" key="2">
    <source>
        <dbReference type="Proteomes" id="UP000001409"/>
    </source>
</evidence>
<reference evidence="1 2" key="1">
    <citation type="journal article" date="2003" name="Genome Res.">
        <title>Comparative complete genome sequence analysis of the amino acid replacements responsible for the thermostability of Corynebacterium efficiens.</title>
        <authorList>
            <person name="Nishio Y."/>
            <person name="Nakamura Y."/>
            <person name="Kawarabayasi Y."/>
            <person name="Usuda Y."/>
            <person name="Kimura E."/>
            <person name="Sugimoto S."/>
            <person name="Matsui K."/>
            <person name="Yamagishi A."/>
            <person name="Kikuchi H."/>
            <person name="Ikeo K."/>
            <person name="Gojobori T."/>
        </authorList>
    </citation>
    <scope>NUCLEOTIDE SEQUENCE [LARGE SCALE GENOMIC DNA]</scope>
    <source>
        <strain evidence="2">DSM 44549 / YS-314 / AJ 12310 / JCM 11189 / NBRC 100395</strain>
    </source>
</reference>
<dbReference type="STRING" id="196164.gene:10741801"/>
<name>Q8FPU6_COREF</name>
<evidence type="ECO:0000313" key="1">
    <source>
        <dbReference type="EMBL" id="BAC18202.1"/>
    </source>
</evidence>
<dbReference type="HOGENOM" id="CLU_2552482_0_0_11"/>
<organism evidence="1 2">
    <name type="scientific">Corynebacterium efficiens (strain DSM 44549 / YS-314 / AJ 12310 / JCM 11189 / NBRC 100395)</name>
    <dbReference type="NCBI Taxonomy" id="196164"/>
    <lineage>
        <taxon>Bacteria</taxon>
        <taxon>Bacillati</taxon>
        <taxon>Actinomycetota</taxon>
        <taxon>Actinomycetes</taxon>
        <taxon>Mycobacteriales</taxon>
        <taxon>Corynebacteriaceae</taxon>
        <taxon>Corynebacterium</taxon>
    </lineage>
</organism>
<proteinExistence type="predicted"/>
<dbReference type="Proteomes" id="UP000001409">
    <property type="component" value="Chromosome"/>
</dbReference>
<protein>
    <submittedName>
        <fullName evidence="1">Uncharacterized protein</fullName>
    </submittedName>
</protein>
<sequence>METCSPSQVIVMAGVLGWSNHHRDGAVLLQGHPQPFLTPWSGFVTDDSAYGRHDRLRALNGVCARGSPHVKQRNDLKRIIAS</sequence>
<keyword evidence="2" id="KW-1185">Reference proteome</keyword>
<dbReference type="EMBL" id="BA000035">
    <property type="protein sequence ID" value="BAC18202.1"/>
    <property type="molecule type" value="Genomic_DNA"/>
</dbReference>
<accession>Q8FPU6</accession>
<dbReference type="KEGG" id="cef:CE1392"/>
<dbReference type="AlphaFoldDB" id="Q8FPU6"/>